<dbReference type="InParanoid" id="D8TBD5"/>
<protein>
    <submittedName>
        <fullName evidence="1">Uncharacterized protein</fullName>
    </submittedName>
</protein>
<dbReference type="Gramene" id="EFJ05997">
    <property type="protein sequence ID" value="EFJ05997"/>
    <property type="gene ID" value="SELMODRAFT_431069"/>
</dbReference>
<dbReference type="AlphaFoldDB" id="D8TBD5"/>
<gene>
    <name evidence="1" type="ORF">SELMODRAFT_431069</name>
</gene>
<dbReference type="eggNOG" id="KOG2308">
    <property type="taxonomic scope" value="Eukaryota"/>
</dbReference>
<accession>D8TBD5</accession>
<proteinExistence type="predicted"/>
<reference evidence="1 2" key="1">
    <citation type="journal article" date="2011" name="Science">
        <title>The Selaginella genome identifies genetic changes associated with the evolution of vascular plants.</title>
        <authorList>
            <person name="Banks J.A."/>
            <person name="Nishiyama T."/>
            <person name="Hasebe M."/>
            <person name="Bowman J.L."/>
            <person name="Gribskov M."/>
            <person name="dePamphilis C."/>
            <person name="Albert V.A."/>
            <person name="Aono N."/>
            <person name="Aoyama T."/>
            <person name="Ambrose B.A."/>
            <person name="Ashton N.W."/>
            <person name="Axtell M.J."/>
            <person name="Barker E."/>
            <person name="Barker M.S."/>
            <person name="Bennetzen J.L."/>
            <person name="Bonawitz N.D."/>
            <person name="Chapple C."/>
            <person name="Cheng C."/>
            <person name="Correa L.G."/>
            <person name="Dacre M."/>
            <person name="DeBarry J."/>
            <person name="Dreyer I."/>
            <person name="Elias M."/>
            <person name="Engstrom E.M."/>
            <person name="Estelle M."/>
            <person name="Feng L."/>
            <person name="Finet C."/>
            <person name="Floyd S.K."/>
            <person name="Frommer W.B."/>
            <person name="Fujita T."/>
            <person name="Gramzow L."/>
            <person name="Gutensohn M."/>
            <person name="Harholt J."/>
            <person name="Hattori M."/>
            <person name="Heyl A."/>
            <person name="Hirai T."/>
            <person name="Hiwatashi Y."/>
            <person name="Ishikawa M."/>
            <person name="Iwata M."/>
            <person name="Karol K.G."/>
            <person name="Koehler B."/>
            <person name="Kolukisaoglu U."/>
            <person name="Kubo M."/>
            <person name="Kurata T."/>
            <person name="Lalonde S."/>
            <person name="Li K."/>
            <person name="Li Y."/>
            <person name="Litt A."/>
            <person name="Lyons E."/>
            <person name="Manning G."/>
            <person name="Maruyama T."/>
            <person name="Michael T.P."/>
            <person name="Mikami K."/>
            <person name="Miyazaki S."/>
            <person name="Morinaga S."/>
            <person name="Murata T."/>
            <person name="Mueller-Roeber B."/>
            <person name="Nelson D.R."/>
            <person name="Obara M."/>
            <person name="Oguri Y."/>
            <person name="Olmstead R.G."/>
            <person name="Onodera N."/>
            <person name="Petersen B.L."/>
            <person name="Pils B."/>
            <person name="Prigge M."/>
            <person name="Rensing S.A."/>
            <person name="Riano-Pachon D.M."/>
            <person name="Roberts A.W."/>
            <person name="Sato Y."/>
            <person name="Scheller H.V."/>
            <person name="Schulz B."/>
            <person name="Schulz C."/>
            <person name="Shakirov E.V."/>
            <person name="Shibagaki N."/>
            <person name="Shinohara N."/>
            <person name="Shippen D.E."/>
            <person name="Soerensen I."/>
            <person name="Sotooka R."/>
            <person name="Sugimoto N."/>
            <person name="Sugita M."/>
            <person name="Sumikawa N."/>
            <person name="Tanurdzic M."/>
            <person name="Theissen G."/>
            <person name="Ulvskov P."/>
            <person name="Wakazuki S."/>
            <person name="Weng J.K."/>
            <person name="Willats W.W."/>
            <person name="Wipf D."/>
            <person name="Wolf P.G."/>
            <person name="Yang L."/>
            <person name="Zimmer A.D."/>
            <person name="Zhu Q."/>
            <person name="Mitros T."/>
            <person name="Hellsten U."/>
            <person name="Loque D."/>
            <person name="Otillar R."/>
            <person name="Salamov A."/>
            <person name="Schmutz J."/>
            <person name="Shapiro H."/>
            <person name="Lindquist E."/>
            <person name="Lucas S."/>
            <person name="Rokhsar D."/>
            <person name="Grigoriev I.V."/>
        </authorList>
    </citation>
    <scope>NUCLEOTIDE SEQUENCE [LARGE SCALE GENOMIC DNA]</scope>
</reference>
<dbReference type="KEGG" id="smo:SELMODRAFT_431069"/>
<evidence type="ECO:0000313" key="2">
    <source>
        <dbReference type="Proteomes" id="UP000001514"/>
    </source>
</evidence>
<evidence type="ECO:0000313" key="1">
    <source>
        <dbReference type="EMBL" id="EFJ05997.1"/>
    </source>
</evidence>
<dbReference type="HOGENOM" id="CLU_154894_0_0_1"/>
<keyword evidence="2" id="KW-1185">Reference proteome</keyword>
<dbReference type="STRING" id="88036.D8TBD5"/>
<name>D8TBD5_SELML</name>
<organism evidence="2">
    <name type="scientific">Selaginella moellendorffii</name>
    <name type="common">Spikemoss</name>
    <dbReference type="NCBI Taxonomy" id="88036"/>
    <lineage>
        <taxon>Eukaryota</taxon>
        <taxon>Viridiplantae</taxon>
        <taxon>Streptophyta</taxon>
        <taxon>Embryophyta</taxon>
        <taxon>Tracheophyta</taxon>
        <taxon>Lycopodiopsida</taxon>
        <taxon>Selaginellales</taxon>
        <taxon>Selaginellaceae</taxon>
        <taxon>Selaginella</taxon>
    </lineage>
</organism>
<sequence length="141" mass="16358">MKNNTSQQYGTYLVMAVLFHNYMNNKGKEHLVFMVHGIRQRLEEANLVDDGGTFRSTAVMLAEKHLTKYQRHSQLITCQVPSLRGDIPSWEVKQLSKLAPWKEINLGVTEDDAEDERAVCVWEQVMILYEHYVNQSYPVTL</sequence>
<dbReference type="EMBL" id="GL377709">
    <property type="protein sequence ID" value="EFJ05997.1"/>
    <property type="molecule type" value="Genomic_DNA"/>
</dbReference>
<dbReference type="Proteomes" id="UP000001514">
    <property type="component" value="Unassembled WGS sequence"/>
</dbReference>